<keyword evidence="4" id="KW-0571">Peptide transport</keyword>
<dbReference type="GO" id="GO:0035673">
    <property type="term" value="F:oligopeptide transmembrane transporter activity"/>
    <property type="evidence" value="ECO:0007669"/>
    <property type="project" value="InterPro"/>
</dbReference>
<evidence type="ECO:0000256" key="5">
    <source>
        <dbReference type="ARBA" id="ARBA00022927"/>
    </source>
</evidence>
<evidence type="ECO:0000256" key="6">
    <source>
        <dbReference type="ARBA" id="ARBA00022989"/>
    </source>
</evidence>
<feature type="transmembrane region" description="Helical" evidence="8">
    <location>
        <begin position="119"/>
        <end position="136"/>
    </location>
</feature>
<dbReference type="GO" id="GO:0015031">
    <property type="term" value="P:protein transport"/>
    <property type="evidence" value="ECO:0007669"/>
    <property type="project" value="UniProtKB-KW"/>
</dbReference>
<dbReference type="EMBL" id="CAJNOK010048982">
    <property type="protein sequence ID" value="CAF1594270.1"/>
    <property type="molecule type" value="Genomic_DNA"/>
</dbReference>
<evidence type="ECO:0000313" key="10">
    <source>
        <dbReference type="EMBL" id="CAF1594270.1"/>
    </source>
</evidence>
<evidence type="ECO:0000256" key="1">
    <source>
        <dbReference type="ARBA" id="ARBA00004141"/>
    </source>
</evidence>
<sequence length="216" mass="24081">MAVSNRSNGELNIFTVPVPSENESASFKQIATAESNIKHNIDLDYVYSSELLCDNLSRFKSIERSPYEIVAKNVPIISDDQMPYLTFRTIVLGLLFTIIMAIMNTTFSFRRFPLNVDVVVFQLISLPIGRIMASLLPKRPIKILKWSFSLNPGPFTIKEHALISAMVAANTGTSYAIFQITAVDNFNKQPLSITNGLFLVITSSMIGYGMTGKYSH</sequence>
<dbReference type="AlphaFoldDB" id="A0A815DZY8"/>
<dbReference type="EMBL" id="CAJNOQ010012650">
    <property type="protein sequence ID" value="CAF1304823.1"/>
    <property type="molecule type" value="Genomic_DNA"/>
</dbReference>
<dbReference type="InterPro" id="IPR004648">
    <property type="entry name" value="Oligpept_transpt"/>
</dbReference>
<evidence type="ECO:0000256" key="7">
    <source>
        <dbReference type="ARBA" id="ARBA00023136"/>
    </source>
</evidence>
<evidence type="ECO:0000256" key="4">
    <source>
        <dbReference type="ARBA" id="ARBA00022856"/>
    </source>
</evidence>
<keyword evidence="6 8" id="KW-1133">Transmembrane helix</keyword>
<name>A0A815DZY8_9BILA</name>
<keyword evidence="2" id="KW-0813">Transport</keyword>
<evidence type="ECO:0000256" key="2">
    <source>
        <dbReference type="ARBA" id="ARBA00022448"/>
    </source>
</evidence>
<dbReference type="EMBL" id="CAJOBC010039337">
    <property type="protein sequence ID" value="CAF4136038.1"/>
    <property type="molecule type" value="Genomic_DNA"/>
</dbReference>
<evidence type="ECO:0000313" key="13">
    <source>
        <dbReference type="Proteomes" id="UP000663829"/>
    </source>
</evidence>
<accession>A0A815DZY8</accession>
<organism evidence="9 13">
    <name type="scientific">Didymodactylos carnosus</name>
    <dbReference type="NCBI Taxonomy" id="1234261"/>
    <lineage>
        <taxon>Eukaryota</taxon>
        <taxon>Metazoa</taxon>
        <taxon>Spiralia</taxon>
        <taxon>Gnathifera</taxon>
        <taxon>Rotifera</taxon>
        <taxon>Eurotatoria</taxon>
        <taxon>Bdelloidea</taxon>
        <taxon>Philodinida</taxon>
        <taxon>Philodinidae</taxon>
        <taxon>Didymodactylos</taxon>
    </lineage>
</organism>
<dbReference type="OrthoDB" id="10066099at2759"/>
<evidence type="ECO:0000256" key="3">
    <source>
        <dbReference type="ARBA" id="ARBA00022692"/>
    </source>
</evidence>
<keyword evidence="13" id="KW-1185">Reference proteome</keyword>
<comment type="caution">
    <text evidence="9">The sequence shown here is derived from an EMBL/GenBank/DDBJ whole genome shotgun (WGS) entry which is preliminary data.</text>
</comment>
<evidence type="ECO:0000313" key="11">
    <source>
        <dbReference type="EMBL" id="CAF4136038.1"/>
    </source>
</evidence>
<gene>
    <name evidence="9" type="ORF">GPM918_LOCUS28701</name>
    <name evidence="10" type="ORF">OVA965_LOCUS41716</name>
    <name evidence="11" type="ORF">SRO942_LOCUS29223</name>
    <name evidence="12" type="ORF">TMI583_LOCUS43439</name>
</gene>
<proteinExistence type="predicted"/>
<dbReference type="Proteomes" id="UP000682733">
    <property type="component" value="Unassembled WGS sequence"/>
</dbReference>
<feature type="transmembrane region" description="Helical" evidence="8">
    <location>
        <begin position="85"/>
        <end position="107"/>
    </location>
</feature>
<dbReference type="Proteomes" id="UP000681722">
    <property type="component" value="Unassembled WGS sequence"/>
</dbReference>
<protein>
    <submittedName>
        <fullName evidence="9">Uncharacterized protein</fullName>
    </submittedName>
</protein>
<keyword evidence="5" id="KW-0653">Protein transport</keyword>
<dbReference type="Proteomes" id="UP000677228">
    <property type="component" value="Unassembled WGS sequence"/>
</dbReference>
<dbReference type="PANTHER" id="PTHR22601">
    <property type="entry name" value="ISP4 LIKE PROTEIN"/>
    <property type="match status" value="1"/>
</dbReference>
<dbReference type="InterPro" id="IPR004813">
    <property type="entry name" value="OPT"/>
</dbReference>
<dbReference type="Proteomes" id="UP000663829">
    <property type="component" value="Unassembled WGS sequence"/>
</dbReference>
<reference evidence="9" key="1">
    <citation type="submission" date="2021-02" db="EMBL/GenBank/DDBJ databases">
        <authorList>
            <person name="Nowell W R."/>
        </authorList>
    </citation>
    <scope>NUCLEOTIDE SEQUENCE</scope>
</reference>
<comment type="subcellular location">
    <subcellularLocation>
        <location evidence="1">Membrane</location>
        <topology evidence="1">Multi-pass membrane protein</topology>
    </subcellularLocation>
</comment>
<dbReference type="Pfam" id="PF03169">
    <property type="entry name" value="OPT"/>
    <property type="match status" value="1"/>
</dbReference>
<dbReference type="EMBL" id="CAJOBA010072516">
    <property type="protein sequence ID" value="CAF4399600.1"/>
    <property type="molecule type" value="Genomic_DNA"/>
</dbReference>
<dbReference type="GO" id="GO:0016020">
    <property type="term" value="C:membrane"/>
    <property type="evidence" value="ECO:0007669"/>
    <property type="project" value="UniProtKB-SubCell"/>
</dbReference>
<evidence type="ECO:0000313" key="12">
    <source>
        <dbReference type="EMBL" id="CAF4399600.1"/>
    </source>
</evidence>
<keyword evidence="3 8" id="KW-0812">Transmembrane</keyword>
<evidence type="ECO:0000256" key="8">
    <source>
        <dbReference type="SAM" id="Phobius"/>
    </source>
</evidence>
<evidence type="ECO:0000313" key="9">
    <source>
        <dbReference type="EMBL" id="CAF1304823.1"/>
    </source>
</evidence>
<keyword evidence="7 8" id="KW-0472">Membrane</keyword>